<dbReference type="HOGENOM" id="CLU_1239703_0_0_6"/>
<keyword evidence="1" id="KW-1133">Transmembrane helix</keyword>
<dbReference type="STRING" id="1129794.C427_1235"/>
<dbReference type="EMBL" id="CP003837">
    <property type="protein sequence ID" value="AGH43344.1"/>
    <property type="molecule type" value="Genomic_DNA"/>
</dbReference>
<dbReference type="AlphaFoldDB" id="K7ACL8"/>
<evidence type="ECO:0000256" key="1">
    <source>
        <dbReference type="SAM" id="Phobius"/>
    </source>
</evidence>
<feature type="transmembrane region" description="Helical" evidence="1">
    <location>
        <begin position="63"/>
        <end position="83"/>
    </location>
</feature>
<feature type="transmembrane region" description="Helical" evidence="1">
    <location>
        <begin position="95"/>
        <end position="118"/>
    </location>
</feature>
<feature type="transmembrane region" description="Helical" evidence="1">
    <location>
        <begin position="175"/>
        <end position="198"/>
    </location>
</feature>
<organism evidence="2 3">
    <name type="scientific">Paraglaciecola psychrophila 170</name>
    <dbReference type="NCBI Taxonomy" id="1129794"/>
    <lineage>
        <taxon>Bacteria</taxon>
        <taxon>Pseudomonadati</taxon>
        <taxon>Pseudomonadota</taxon>
        <taxon>Gammaproteobacteria</taxon>
        <taxon>Alteromonadales</taxon>
        <taxon>Alteromonadaceae</taxon>
        <taxon>Paraglaciecola</taxon>
    </lineage>
</organism>
<keyword evidence="1" id="KW-0812">Transmembrane</keyword>
<dbReference type="PATRIC" id="fig|1129794.4.peg.1227"/>
<keyword evidence="1" id="KW-0472">Membrane</keyword>
<feature type="transmembrane region" description="Helical" evidence="1">
    <location>
        <begin position="21"/>
        <end position="43"/>
    </location>
</feature>
<protein>
    <submittedName>
        <fullName evidence="2">Uncharacterized protein</fullName>
    </submittedName>
</protein>
<sequence length="226" mass="25628">MISKPSNAARLVSNIKAAIGANLLPGLCLQLFALTIGLSYFYWPASQQTFQFFADLKTEYGALYAIISTSIFGGLLPFLYLFLSGKIKFLAVTQLLFYIIIWAALGGLINGFYGLQILLFGEGTDWLTIFKKTVFDQFVFSVFVTSPFIALAFLWKDQQFNWQQTKMHFNDLIKVQIPTTIVTTWIIWIPAVSLIYMMPSNLQIPLFNLVLCFFVLILAILNVDEK</sequence>
<feature type="transmembrane region" description="Helical" evidence="1">
    <location>
        <begin position="204"/>
        <end position="223"/>
    </location>
</feature>
<evidence type="ECO:0000313" key="2">
    <source>
        <dbReference type="EMBL" id="AGH43344.1"/>
    </source>
</evidence>
<dbReference type="Proteomes" id="UP000011864">
    <property type="component" value="Chromosome"/>
</dbReference>
<name>K7ACL8_9ALTE</name>
<evidence type="ECO:0000313" key="3">
    <source>
        <dbReference type="Proteomes" id="UP000011864"/>
    </source>
</evidence>
<dbReference type="OrthoDB" id="190277at2"/>
<gene>
    <name evidence="2" type="ORF">C427_1235</name>
</gene>
<feature type="transmembrane region" description="Helical" evidence="1">
    <location>
        <begin position="138"/>
        <end position="155"/>
    </location>
</feature>
<dbReference type="RefSeq" id="WP_007639415.1">
    <property type="nucleotide sequence ID" value="NC_020514.1"/>
</dbReference>
<reference evidence="2 3" key="1">
    <citation type="journal article" date="2013" name="Genome Announc.">
        <title>Complete Genome Sequence of Glaciecola psychrophila Strain 170T.</title>
        <authorList>
            <person name="Yin J."/>
            <person name="Chen J."/>
            <person name="Liu G."/>
            <person name="Yu Y."/>
            <person name="Song L."/>
            <person name="Wang X."/>
            <person name="Qu X."/>
        </authorList>
    </citation>
    <scope>NUCLEOTIDE SEQUENCE [LARGE SCALE GENOMIC DNA]</scope>
    <source>
        <strain evidence="2 3">170</strain>
    </source>
</reference>
<proteinExistence type="predicted"/>
<dbReference type="eggNOG" id="ENOG5031H2B">
    <property type="taxonomic scope" value="Bacteria"/>
</dbReference>
<accession>K7ACL8</accession>
<dbReference type="KEGG" id="gps:C427_1235"/>
<keyword evidence="3" id="KW-1185">Reference proteome</keyword>